<keyword evidence="1" id="KW-0732">Signal</keyword>
<accession>A0AA40BA63</accession>
<reference evidence="2" key="1">
    <citation type="submission" date="2023-06" db="EMBL/GenBank/DDBJ databases">
        <title>Genome-scale phylogeny and comparative genomics of the fungal order Sordariales.</title>
        <authorList>
            <consortium name="Lawrence Berkeley National Laboratory"/>
            <person name="Hensen N."/>
            <person name="Bonometti L."/>
            <person name="Westerberg I."/>
            <person name="Brannstrom I.O."/>
            <person name="Guillou S."/>
            <person name="Cros-Aarteil S."/>
            <person name="Calhoun S."/>
            <person name="Haridas S."/>
            <person name="Kuo A."/>
            <person name="Mondo S."/>
            <person name="Pangilinan J."/>
            <person name="Riley R."/>
            <person name="Labutti K."/>
            <person name="Andreopoulos B."/>
            <person name="Lipzen A."/>
            <person name="Chen C."/>
            <person name="Yanf M."/>
            <person name="Daum C."/>
            <person name="Ng V."/>
            <person name="Clum A."/>
            <person name="Steindorff A."/>
            <person name="Ohm R."/>
            <person name="Martin F."/>
            <person name="Silar P."/>
            <person name="Natvig D."/>
            <person name="Lalanne C."/>
            <person name="Gautier V."/>
            <person name="Ament-Velasquez S.L."/>
            <person name="Kruys A."/>
            <person name="Hutchinson M.I."/>
            <person name="Powell A.J."/>
            <person name="Barry K."/>
            <person name="Miller A.N."/>
            <person name="Grigoriev I.V."/>
            <person name="Debuchy R."/>
            <person name="Gladieux P."/>
            <person name="Thoren M.H."/>
            <person name="Johannesson H."/>
        </authorList>
    </citation>
    <scope>NUCLEOTIDE SEQUENCE</scope>
    <source>
        <strain evidence="2">SMH4607-1</strain>
    </source>
</reference>
<evidence type="ECO:0000313" key="2">
    <source>
        <dbReference type="EMBL" id="KAK0730515.1"/>
    </source>
</evidence>
<evidence type="ECO:0000313" key="3">
    <source>
        <dbReference type="Proteomes" id="UP001172102"/>
    </source>
</evidence>
<gene>
    <name evidence="2" type="ORF">B0H67DRAFT_36394</name>
</gene>
<protein>
    <recommendedName>
        <fullName evidence="4">Secreted protein</fullName>
    </recommendedName>
</protein>
<feature type="chain" id="PRO_5041279048" description="Secreted protein" evidence="1">
    <location>
        <begin position="33"/>
        <end position="162"/>
    </location>
</feature>
<organism evidence="2 3">
    <name type="scientific">Lasiosphaeris hirsuta</name>
    <dbReference type="NCBI Taxonomy" id="260670"/>
    <lineage>
        <taxon>Eukaryota</taxon>
        <taxon>Fungi</taxon>
        <taxon>Dikarya</taxon>
        <taxon>Ascomycota</taxon>
        <taxon>Pezizomycotina</taxon>
        <taxon>Sordariomycetes</taxon>
        <taxon>Sordariomycetidae</taxon>
        <taxon>Sordariales</taxon>
        <taxon>Lasiosphaeriaceae</taxon>
        <taxon>Lasiosphaeris</taxon>
    </lineage>
</organism>
<comment type="caution">
    <text evidence="2">The sequence shown here is derived from an EMBL/GenBank/DDBJ whole genome shotgun (WGS) entry which is preliminary data.</text>
</comment>
<feature type="signal peptide" evidence="1">
    <location>
        <begin position="1"/>
        <end position="32"/>
    </location>
</feature>
<sequence length="162" mass="18417">MLWCYRPPLIPVPRCMLLAAISLLAVECPSEAWPPWCERKPRPPSFALGEVTCGGERGVRSKVRTVARHSADPLRPVHQGPCSVRVYRRVEVGKYPHAYIEGARHNAFNQQAKYSQLILLSRSDIPVCSERALSCRRYASYQHFRFPLPPSEVTPRLADPRL</sequence>
<dbReference type="AlphaFoldDB" id="A0AA40BA63"/>
<dbReference type="Proteomes" id="UP001172102">
    <property type="component" value="Unassembled WGS sequence"/>
</dbReference>
<keyword evidence="3" id="KW-1185">Reference proteome</keyword>
<evidence type="ECO:0000256" key="1">
    <source>
        <dbReference type="SAM" id="SignalP"/>
    </source>
</evidence>
<name>A0AA40BA63_9PEZI</name>
<evidence type="ECO:0008006" key="4">
    <source>
        <dbReference type="Google" id="ProtNLM"/>
    </source>
</evidence>
<proteinExistence type="predicted"/>
<dbReference type="EMBL" id="JAUKUA010000001">
    <property type="protein sequence ID" value="KAK0730515.1"/>
    <property type="molecule type" value="Genomic_DNA"/>
</dbReference>